<proteinExistence type="predicted"/>
<feature type="domain" description="DUF397" evidence="1">
    <location>
        <begin position="4"/>
        <end position="58"/>
    </location>
</feature>
<dbReference type="RefSeq" id="WP_207399967.1">
    <property type="nucleotide sequence ID" value="NZ_CAACUY010000091.1"/>
</dbReference>
<dbReference type="InterPro" id="IPR007278">
    <property type="entry name" value="DUF397"/>
</dbReference>
<sequence>MNHVWRKSSRSGTDAGTSDCVEVARLARNIGVRDSERPRGAHLLLAASTWHAFARDVKNGQHDLP</sequence>
<comment type="caution">
    <text evidence="2">The sequence shown here is derived from an EMBL/GenBank/DDBJ whole genome shotgun (WGS) entry which is preliminary data.</text>
</comment>
<accession>A0ABW2Y4A3</accession>
<dbReference type="EMBL" id="JBHTGP010000037">
    <property type="protein sequence ID" value="MFD0692182.1"/>
    <property type="molecule type" value="Genomic_DNA"/>
</dbReference>
<name>A0ABW2Y4A3_9ACTN</name>
<evidence type="ECO:0000259" key="1">
    <source>
        <dbReference type="Pfam" id="PF04149"/>
    </source>
</evidence>
<dbReference type="Pfam" id="PF04149">
    <property type="entry name" value="DUF397"/>
    <property type="match status" value="1"/>
</dbReference>
<gene>
    <name evidence="2" type="ORF">ACFQZM_47385</name>
</gene>
<reference evidence="3" key="1">
    <citation type="journal article" date="2019" name="Int. J. Syst. Evol. Microbiol.">
        <title>The Global Catalogue of Microorganisms (GCM) 10K type strain sequencing project: providing services to taxonomists for standard genome sequencing and annotation.</title>
        <authorList>
            <consortium name="The Broad Institute Genomics Platform"/>
            <consortium name="The Broad Institute Genome Sequencing Center for Infectious Disease"/>
            <person name="Wu L."/>
            <person name="Ma J."/>
        </authorList>
    </citation>
    <scope>NUCLEOTIDE SEQUENCE [LARGE SCALE GENOMIC DNA]</scope>
    <source>
        <strain evidence="3">JCM 9371</strain>
    </source>
</reference>
<organism evidence="2 3">
    <name type="scientific">Actinomadura fibrosa</name>
    <dbReference type="NCBI Taxonomy" id="111802"/>
    <lineage>
        <taxon>Bacteria</taxon>
        <taxon>Bacillati</taxon>
        <taxon>Actinomycetota</taxon>
        <taxon>Actinomycetes</taxon>
        <taxon>Streptosporangiales</taxon>
        <taxon>Thermomonosporaceae</taxon>
        <taxon>Actinomadura</taxon>
    </lineage>
</organism>
<dbReference type="Proteomes" id="UP001597063">
    <property type="component" value="Unassembled WGS sequence"/>
</dbReference>
<evidence type="ECO:0000313" key="2">
    <source>
        <dbReference type="EMBL" id="MFD0692182.1"/>
    </source>
</evidence>
<evidence type="ECO:0000313" key="3">
    <source>
        <dbReference type="Proteomes" id="UP001597063"/>
    </source>
</evidence>
<keyword evidence="3" id="KW-1185">Reference proteome</keyword>
<protein>
    <submittedName>
        <fullName evidence="2">DUF397 domain-containing protein</fullName>
    </submittedName>
</protein>